<evidence type="ECO:0000313" key="1">
    <source>
        <dbReference type="EMBL" id="RJP60861.1"/>
    </source>
</evidence>
<name>A0A3A4RH51_9BACT</name>
<sequence length="263" mass="30099">MRREQSSYIADLLRHRNLSFDRGMSSKNILMDIDSADSSMVDTLYDCMKRYAFRLLLRDVIRFRQRFTPDMLTRFADRSAVDDYLPVLVALGIISRVAENEYALQKSHIESFGDTLEWFVAQIFEREFGSPAGWGIKLHNSGVGGDYDVLASVENRLVYVEVKSSPPKHIDVQSVCELMRRINALAPQMAVLLVDTALRMRDKIVPLCEQAFRSFGQDGCVECLESELFHWKHCFYIVNAKPHLDGNLQKVIGDCLRHGGMQI</sequence>
<proteinExistence type="predicted"/>
<dbReference type="EMBL" id="QZJZ01000021">
    <property type="protein sequence ID" value="RJP60861.1"/>
    <property type="molecule type" value="Genomic_DNA"/>
</dbReference>
<gene>
    <name evidence="1" type="ORF">C4541_03310</name>
</gene>
<comment type="caution">
    <text evidence="1">The sequence shown here is derived from an EMBL/GenBank/DDBJ whole genome shotgun (WGS) entry which is preliminary data.</text>
</comment>
<reference evidence="1 2" key="1">
    <citation type="journal article" date="2017" name="ISME J.">
        <title>Energy and carbon metabolisms in a deep terrestrial subsurface fluid microbial community.</title>
        <authorList>
            <person name="Momper L."/>
            <person name="Jungbluth S.P."/>
            <person name="Lee M.D."/>
            <person name="Amend J.P."/>
        </authorList>
    </citation>
    <scope>NUCLEOTIDE SEQUENCE [LARGE SCALE GENOMIC DNA]</scope>
    <source>
        <strain evidence="1">SURF_26</strain>
    </source>
</reference>
<evidence type="ECO:0000313" key="2">
    <source>
        <dbReference type="Proteomes" id="UP000266426"/>
    </source>
</evidence>
<dbReference type="Proteomes" id="UP000266426">
    <property type="component" value="Unassembled WGS sequence"/>
</dbReference>
<dbReference type="SUPFAM" id="SSF52980">
    <property type="entry name" value="Restriction endonuclease-like"/>
    <property type="match status" value="1"/>
</dbReference>
<dbReference type="InterPro" id="IPR011335">
    <property type="entry name" value="Restrct_endonuc-II-like"/>
</dbReference>
<organism evidence="1 2">
    <name type="scientific">Candidatus Auribacter fodinae</name>
    <dbReference type="NCBI Taxonomy" id="2093366"/>
    <lineage>
        <taxon>Bacteria</taxon>
        <taxon>Pseudomonadati</taxon>
        <taxon>Candidatus Auribacterota</taxon>
        <taxon>Candidatus Auribacteria</taxon>
        <taxon>Candidatus Auribacterales</taxon>
        <taxon>Candidatus Auribacteraceae</taxon>
        <taxon>Candidatus Auribacter</taxon>
    </lineage>
</organism>
<protein>
    <submittedName>
        <fullName evidence="1">Uncharacterized protein</fullName>
    </submittedName>
</protein>
<accession>A0A3A4RH51</accession>
<dbReference type="AlphaFoldDB" id="A0A3A4RH51"/>